<evidence type="ECO:0000313" key="2">
    <source>
        <dbReference type="EMBL" id="MBA5635834.1"/>
    </source>
</evidence>
<protein>
    <submittedName>
        <fullName evidence="2">Uncharacterized protein</fullName>
    </submittedName>
</protein>
<gene>
    <name evidence="2" type="ORF">H3H37_02070</name>
</gene>
<dbReference type="EMBL" id="JACEZT010000001">
    <property type="protein sequence ID" value="MBA5635834.1"/>
    <property type="molecule type" value="Genomic_DNA"/>
</dbReference>
<sequence>MTANRIPASSVRFPKAGANQRSVTAEAKATMSLKPSEMEEIPAGAMRMAG</sequence>
<evidence type="ECO:0000313" key="3">
    <source>
        <dbReference type="Proteomes" id="UP000534388"/>
    </source>
</evidence>
<dbReference type="AlphaFoldDB" id="A0A7W2IA37"/>
<accession>A0A7W2IA37</accession>
<keyword evidence="3" id="KW-1185">Reference proteome</keyword>
<feature type="region of interest" description="Disordered" evidence="1">
    <location>
        <begin position="1"/>
        <end position="50"/>
    </location>
</feature>
<name>A0A7W2IA37_9BURK</name>
<reference evidence="2 3" key="1">
    <citation type="submission" date="2020-07" db="EMBL/GenBank/DDBJ databases">
        <title>Novel species isolated from subtropical streams in China.</title>
        <authorList>
            <person name="Lu H."/>
        </authorList>
    </citation>
    <scope>NUCLEOTIDE SEQUENCE [LARGE SCALE GENOMIC DNA]</scope>
    <source>
        <strain evidence="2 3">LX20W</strain>
    </source>
</reference>
<dbReference type="RefSeq" id="WP_182159600.1">
    <property type="nucleotide sequence ID" value="NZ_JACEZT010000001.1"/>
</dbReference>
<evidence type="ECO:0000256" key="1">
    <source>
        <dbReference type="SAM" id="MobiDB-lite"/>
    </source>
</evidence>
<comment type="caution">
    <text evidence="2">The sequence shown here is derived from an EMBL/GenBank/DDBJ whole genome shotgun (WGS) entry which is preliminary data.</text>
</comment>
<dbReference type="Proteomes" id="UP000534388">
    <property type="component" value="Unassembled WGS sequence"/>
</dbReference>
<organism evidence="2 3">
    <name type="scientific">Rugamonas brunnea</name>
    <dbReference type="NCBI Taxonomy" id="2758569"/>
    <lineage>
        <taxon>Bacteria</taxon>
        <taxon>Pseudomonadati</taxon>
        <taxon>Pseudomonadota</taxon>
        <taxon>Betaproteobacteria</taxon>
        <taxon>Burkholderiales</taxon>
        <taxon>Oxalobacteraceae</taxon>
        <taxon>Telluria group</taxon>
        <taxon>Rugamonas</taxon>
    </lineage>
</organism>
<proteinExistence type="predicted"/>